<evidence type="ECO:0000313" key="6">
    <source>
        <dbReference type="Proteomes" id="UP000216361"/>
    </source>
</evidence>
<dbReference type="InterPro" id="IPR011991">
    <property type="entry name" value="ArsR-like_HTH"/>
</dbReference>
<dbReference type="SMART" id="SM00344">
    <property type="entry name" value="HTH_ASNC"/>
    <property type="match status" value="1"/>
</dbReference>
<dbReference type="InterPro" id="IPR019885">
    <property type="entry name" value="Tscrpt_reg_HTH_AsnC-type_CS"/>
</dbReference>
<dbReference type="InterPro" id="IPR036390">
    <property type="entry name" value="WH_DNA-bd_sf"/>
</dbReference>
<sequence length="165" mass="18366">MTENSIISAETAAYTLDEIDRKLLRALRADGRISNADLAASIGLSASACLRRVRLLEHRGIIRGYTALISAPQDQPPTVAIIQITLERQTEDHLGRFEAEIRKCPEVTACYLMTGVADYLVLAETRTVADYERLHKEVLSRIPGVARIQSSFAMRRVTDWRPEGG</sequence>
<gene>
    <name evidence="5" type="ORF">CHR90_03075</name>
</gene>
<evidence type="ECO:0000313" key="5">
    <source>
        <dbReference type="EMBL" id="OYQ20934.1"/>
    </source>
</evidence>
<dbReference type="Gene3D" id="1.10.10.10">
    <property type="entry name" value="Winged helix-like DNA-binding domain superfamily/Winged helix DNA-binding domain"/>
    <property type="match status" value="1"/>
</dbReference>
<evidence type="ECO:0000256" key="2">
    <source>
        <dbReference type="ARBA" id="ARBA00023125"/>
    </source>
</evidence>
<feature type="domain" description="HTH asnC-type" evidence="4">
    <location>
        <begin position="16"/>
        <end position="97"/>
    </location>
</feature>
<dbReference type="PROSITE" id="PS00519">
    <property type="entry name" value="HTH_ASNC_1"/>
    <property type="match status" value="1"/>
</dbReference>
<dbReference type="Pfam" id="PF01037">
    <property type="entry name" value="AsnC_trans_reg"/>
    <property type="match status" value="1"/>
</dbReference>
<dbReference type="PANTHER" id="PTHR30154">
    <property type="entry name" value="LEUCINE-RESPONSIVE REGULATORY PROTEIN"/>
    <property type="match status" value="1"/>
</dbReference>
<dbReference type="PANTHER" id="PTHR30154:SF46">
    <property type="entry name" value="TRANSCRIPTIONAL REGULATORY PROTEIN"/>
    <property type="match status" value="1"/>
</dbReference>
<organism evidence="5 6">
    <name type="scientific">Elstera cyanobacteriorum</name>
    <dbReference type="NCBI Taxonomy" id="2022747"/>
    <lineage>
        <taxon>Bacteria</taxon>
        <taxon>Pseudomonadati</taxon>
        <taxon>Pseudomonadota</taxon>
        <taxon>Alphaproteobacteria</taxon>
        <taxon>Rhodospirillales</taxon>
        <taxon>Rhodospirillaceae</taxon>
        <taxon>Elstera</taxon>
    </lineage>
</organism>
<dbReference type="Pfam" id="PF13412">
    <property type="entry name" value="HTH_24"/>
    <property type="match status" value="1"/>
</dbReference>
<dbReference type="Gene3D" id="3.30.70.920">
    <property type="match status" value="1"/>
</dbReference>
<keyword evidence="2" id="KW-0238">DNA-binding</keyword>
<evidence type="ECO:0000259" key="4">
    <source>
        <dbReference type="PROSITE" id="PS50956"/>
    </source>
</evidence>
<dbReference type="AlphaFoldDB" id="A0A255XX34"/>
<dbReference type="SUPFAM" id="SSF46785">
    <property type="entry name" value="Winged helix' DNA-binding domain"/>
    <property type="match status" value="1"/>
</dbReference>
<proteinExistence type="predicted"/>
<dbReference type="GO" id="GO:0005829">
    <property type="term" value="C:cytosol"/>
    <property type="evidence" value="ECO:0007669"/>
    <property type="project" value="TreeGrafter"/>
</dbReference>
<dbReference type="InterPro" id="IPR019888">
    <property type="entry name" value="Tscrpt_reg_AsnC-like"/>
</dbReference>
<dbReference type="GO" id="GO:0043565">
    <property type="term" value="F:sequence-specific DNA binding"/>
    <property type="evidence" value="ECO:0007669"/>
    <property type="project" value="InterPro"/>
</dbReference>
<dbReference type="RefSeq" id="WP_094407595.1">
    <property type="nucleotide sequence ID" value="NZ_BMJZ01000007.1"/>
</dbReference>
<dbReference type="Proteomes" id="UP000216361">
    <property type="component" value="Unassembled WGS sequence"/>
</dbReference>
<dbReference type="EMBL" id="NOXS01000025">
    <property type="protein sequence ID" value="OYQ20934.1"/>
    <property type="molecule type" value="Genomic_DNA"/>
</dbReference>
<dbReference type="CDD" id="cd00090">
    <property type="entry name" value="HTH_ARSR"/>
    <property type="match status" value="1"/>
</dbReference>
<reference evidence="5 6" key="1">
    <citation type="submission" date="2017-07" db="EMBL/GenBank/DDBJ databases">
        <title>Elstera cyanobacteriorum sp. nov., a novel bacterium isolated from cyanobacterial aggregates in a eutrophic lake.</title>
        <authorList>
            <person name="Cai H."/>
        </authorList>
    </citation>
    <scope>NUCLEOTIDE SEQUENCE [LARGE SCALE GENOMIC DNA]</scope>
    <source>
        <strain evidence="5 6">TH019</strain>
    </source>
</reference>
<dbReference type="InterPro" id="IPR036388">
    <property type="entry name" value="WH-like_DNA-bd_sf"/>
</dbReference>
<evidence type="ECO:0000256" key="1">
    <source>
        <dbReference type="ARBA" id="ARBA00023015"/>
    </source>
</evidence>
<evidence type="ECO:0000256" key="3">
    <source>
        <dbReference type="ARBA" id="ARBA00023163"/>
    </source>
</evidence>
<keyword evidence="6" id="KW-1185">Reference proteome</keyword>
<keyword evidence="3" id="KW-0804">Transcription</keyword>
<dbReference type="InterPro" id="IPR019887">
    <property type="entry name" value="Tscrpt_reg_AsnC/Lrp_C"/>
</dbReference>
<dbReference type="SUPFAM" id="SSF54909">
    <property type="entry name" value="Dimeric alpha+beta barrel"/>
    <property type="match status" value="1"/>
</dbReference>
<accession>A0A255XX34</accession>
<dbReference type="InterPro" id="IPR000485">
    <property type="entry name" value="AsnC-type_HTH_dom"/>
</dbReference>
<comment type="caution">
    <text evidence="5">The sequence shown here is derived from an EMBL/GenBank/DDBJ whole genome shotgun (WGS) entry which is preliminary data.</text>
</comment>
<dbReference type="PROSITE" id="PS50956">
    <property type="entry name" value="HTH_ASNC_2"/>
    <property type="match status" value="1"/>
</dbReference>
<dbReference type="GO" id="GO:0043200">
    <property type="term" value="P:response to amino acid"/>
    <property type="evidence" value="ECO:0007669"/>
    <property type="project" value="TreeGrafter"/>
</dbReference>
<dbReference type="PRINTS" id="PR00033">
    <property type="entry name" value="HTHASNC"/>
</dbReference>
<dbReference type="InterPro" id="IPR011008">
    <property type="entry name" value="Dimeric_a/b-barrel"/>
</dbReference>
<dbReference type="GO" id="GO:0006355">
    <property type="term" value="P:regulation of DNA-templated transcription"/>
    <property type="evidence" value="ECO:0007669"/>
    <property type="project" value="UniProtKB-ARBA"/>
</dbReference>
<name>A0A255XX34_9PROT</name>
<protein>
    <submittedName>
        <fullName evidence="5">Transcriptional regulator</fullName>
    </submittedName>
</protein>
<dbReference type="OrthoDB" id="9813313at2"/>
<keyword evidence="1" id="KW-0805">Transcription regulation</keyword>